<comment type="similarity">
    <text evidence="1">Belongs to the P-Pant transferase superfamily. Gsp/Sfp/HetI/AcpT family.</text>
</comment>
<evidence type="ECO:0000256" key="1">
    <source>
        <dbReference type="ARBA" id="ARBA00010990"/>
    </source>
</evidence>
<sequence>MSHRLLLVSQASLEGAVQASAPPQWLSASEQARLAQMAAPARRAEFIACRYALRLLLAGDQERFAEWSLEAPAGQPPRLSASTGAGLHLSLSHSHGWIACALAPEPVGIDMELITRRPASAIADLAQLACTPNQRKELAQIASLEQCQQRFVQLWSLKEAWFKLRGTGVDFAMLPRLVCQPAPAAAVQGAVDGAHAWAWVTATPAGQAAIVSVCTRSPVAHWALHAQSHLPLPAAQRFCIGLLGSV</sequence>
<dbReference type="InterPro" id="IPR050559">
    <property type="entry name" value="P-Pant_transferase_sf"/>
</dbReference>
<dbReference type="GO" id="GO:0016740">
    <property type="term" value="F:transferase activity"/>
    <property type="evidence" value="ECO:0007669"/>
    <property type="project" value="UniProtKB-KW"/>
</dbReference>
<dbReference type="EMBL" id="JBGBDC010000002">
    <property type="protein sequence ID" value="MEY2250780.1"/>
    <property type="molecule type" value="Genomic_DNA"/>
</dbReference>
<evidence type="ECO:0000313" key="4">
    <source>
        <dbReference type="EMBL" id="MEY2250780.1"/>
    </source>
</evidence>
<evidence type="ECO:0000259" key="3">
    <source>
        <dbReference type="Pfam" id="PF01648"/>
    </source>
</evidence>
<protein>
    <submittedName>
        <fullName evidence="4">4'-phosphopantetheinyl transferase superfamily protein</fullName>
    </submittedName>
</protein>
<accession>A0ABV4B091</accession>
<comment type="caution">
    <text evidence="4">The sequence shown here is derived from an EMBL/GenBank/DDBJ whole genome shotgun (WGS) entry which is preliminary data.</text>
</comment>
<gene>
    <name evidence="4" type="ORF">AB7A72_07190</name>
</gene>
<evidence type="ECO:0000256" key="2">
    <source>
        <dbReference type="ARBA" id="ARBA00022679"/>
    </source>
</evidence>
<dbReference type="PANTHER" id="PTHR12215:SF10">
    <property type="entry name" value="L-AMINOADIPATE-SEMIALDEHYDE DEHYDROGENASE-PHOSPHOPANTETHEINYL TRANSFERASE"/>
    <property type="match status" value="1"/>
</dbReference>
<organism evidence="4 5">
    <name type="scientific">Comamonas sediminis</name>
    <dbReference type="NCBI Taxonomy" id="1783360"/>
    <lineage>
        <taxon>Bacteria</taxon>
        <taxon>Pseudomonadati</taxon>
        <taxon>Pseudomonadota</taxon>
        <taxon>Betaproteobacteria</taxon>
        <taxon>Burkholderiales</taxon>
        <taxon>Comamonadaceae</taxon>
        <taxon>Comamonas</taxon>
    </lineage>
</organism>
<dbReference type="InterPro" id="IPR008278">
    <property type="entry name" value="4-PPantetheinyl_Trfase_dom"/>
</dbReference>
<dbReference type="Proteomes" id="UP001562178">
    <property type="component" value="Unassembled WGS sequence"/>
</dbReference>
<dbReference type="Gene3D" id="3.90.470.20">
    <property type="entry name" value="4'-phosphopantetheinyl transferase domain"/>
    <property type="match status" value="2"/>
</dbReference>
<reference evidence="4 5" key="1">
    <citation type="journal article" date="2016" name="Int. J. Syst. Evol. Microbiol.">
        <title>Description of Comamonas sediminis sp. nov., isolated from lagoon sediments.</title>
        <authorList>
            <person name="Subhash Y."/>
            <person name="Bang J.J."/>
            <person name="You T.H."/>
            <person name="Lee S.S."/>
        </authorList>
    </citation>
    <scope>NUCLEOTIDE SEQUENCE [LARGE SCALE GENOMIC DNA]</scope>
    <source>
        <strain evidence="4 5">JCM 31169</strain>
    </source>
</reference>
<name>A0ABV4B091_9BURK</name>
<keyword evidence="2 4" id="KW-0808">Transferase</keyword>
<dbReference type="SUPFAM" id="SSF56214">
    <property type="entry name" value="4'-phosphopantetheinyl transferase"/>
    <property type="match status" value="2"/>
</dbReference>
<dbReference type="PANTHER" id="PTHR12215">
    <property type="entry name" value="PHOSPHOPANTETHEINE TRANSFERASE"/>
    <property type="match status" value="1"/>
</dbReference>
<dbReference type="InterPro" id="IPR037143">
    <property type="entry name" value="4-PPantetheinyl_Trfase_dom_sf"/>
</dbReference>
<feature type="domain" description="4'-phosphopantetheinyl transferase" evidence="3">
    <location>
        <begin position="106"/>
        <end position="173"/>
    </location>
</feature>
<keyword evidence="5" id="KW-1185">Reference proteome</keyword>
<proteinExistence type="inferred from homology"/>
<dbReference type="RefSeq" id="WP_369459463.1">
    <property type="nucleotide sequence ID" value="NZ_JBGBDC010000002.1"/>
</dbReference>
<dbReference type="Pfam" id="PF01648">
    <property type="entry name" value="ACPS"/>
    <property type="match status" value="1"/>
</dbReference>
<evidence type="ECO:0000313" key="5">
    <source>
        <dbReference type="Proteomes" id="UP001562178"/>
    </source>
</evidence>